<dbReference type="AlphaFoldDB" id="A0A2J6TRB9"/>
<dbReference type="OrthoDB" id="3504860at2759"/>
<proteinExistence type="predicted"/>
<dbReference type="Proteomes" id="UP000235371">
    <property type="component" value="Unassembled WGS sequence"/>
</dbReference>
<organism evidence="1 2">
    <name type="scientific">Hyaloscypha bicolor E</name>
    <dbReference type="NCBI Taxonomy" id="1095630"/>
    <lineage>
        <taxon>Eukaryota</taxon>
        <taxon>Fungi</taxon>
        <taxon>Dikarya</taxon>
        <taxon>Ascomycota</taxon>
        <taxon>Pezizomycotina</taxon>
        <taxon>Leotiomycetes</taxon>
        <taxon>Helotiales</taxon>
        <taxon>Hyaloscyphaceae</taxon>
        <taxon>Hyaloscypha</taxon>
        <taxon>Hyaloscypha bicolor</taxon>
    </lineage>
</organism>
<gene>
    <name evidence="1" type="ORF">K444DRAFT_625132</name>
</gene>
<keyword evidence="2" id="KW-1185">Reference proteome</keyword>
<protein>
    <submittedName>
        <fullName evidence="1">Uncharacterized protein</fullName>
    </submittedName>
</protein>
<evidence type="ECO:0000313" key="2">
    <source>
        <dbReference type="Proteomes" id="UP000235371"/>
    </source>
</evidence>
<name>A0A2J6TRB9_9HELO</name>
<dbReference type="EMBL" id="KZ613746">
    <property type="protein sequence ID" value="PMD65567.1"/>
    <property type="molecule type" value="Genomic_DNA"/>
</dbReference>
<dbReference type="GeneID" id="36590557"/>
<dbReference type="InParanoid" id="A0A2J6TRB9"/>
<evidence type="ECO:0000313" key="1">
    <source>
        <dbReference type="EMBL" id="PMD65567.1"/>
    </source>
</evidence>
<sequence>MNSNSATLSKGTAIQRAEQYRLPFGRHKDQSLQQIEDKDPTYISRCMVKHPELFDRYPSLREALVLHLQSHLRQSRMSENWHPPSLASAHARFRDQFRCDKWITSSDACGFFRVRDDVLSQLQEAAPIDIFGLVLPRYSNTPKYWLYHVWALVRYYSSKEDADRGLREFERRDRRVERD</sequence>
<dbReference type="RefSeq" id="XP_024742471.1">
    <property type="nucleotide sequence ID" value="XM_024882480.1"/>
</dbReference>
<reference evidence="1 2" key="1">
    <citation type="submission" date="2016-04" db="EMBL/GenBank/DDBJ databases">
        <title>A degradative enzymes factory behind the ericoid mycorrhizal symbiosis.</title>
        <authorList>
            <consortium name="DOE Joint Genome Institute"/>
            <person name="Martino E."/>
            <person name="Morin E."/>
            <person name="Grelet G."/>
            <person name="Kuo A."/>
            <person name="Kohler A."/>
            <person name="Daghino S."/>
            <person name="Barry K."/>
            <person name="Choi C."/>
            <person name="Cichocki N."/>
            <person name="Clum A."/>
            <person name="Copeland A."/>
            <person name="Hainaut M."/>
            <person name="Haridas S."/>
            <person name="Labutti K."/>
            <person name="Lindquist E."/>
            <person name="Lipzen A."/>
            <person name="Khouja H.-R."/>
            <person name="Murat C."/>
            <person name="Ohm R."/>
            <person name="Olson A."/>
            <person name="Spatafora J."/>
            <person name="Veneault-Fourrey C."/>
            <person name="Henrissat B."/>
            <person name="Grigoriev I."/>
            <person name="Martin F."/>
            <person name="Perotto S."/>
        </authorList>
    </citation>
    <scope>NUCLEOTIDE SEQUENCE [LARGE SCALE GENOMIC DNA]</scope>
    <source>
        <strain evidence="1 2">E</strain>
    </source>
</reference>
<accession>A0A2J6TRB9</accession>